<dbReference type="GO" id="GO:0009807">
    <property type="term" value="P:lignan biosynthetic process"/>
    <property type="evidence" value="ECO:0007669"/>
    <property type="project" value="UniProtKB-ARBA"/>
</dbReference>
<dbReference type="PRINTS" id="PR00080">
    <property type="entry name" value="SDRFAMILY"/>
</dbReference>
<dbReference type="InterPro" id="IPR020904">
    <property type="entry name" value="Sc_DH/Rdtase_CS"/>
</dbReference>
<dbReference type="PANTHER" id="PTHR43180:SF30">
    <property type="entry name" value="MOMILACTONE A SYNTHASE"/>
    <property type="match status" value="1"/>
</dbReference>
<dbReference type="Pfam" id="PF13561">
    <property type="entry name" value="adh_short_C2"/>
    <property type="match status" value="1"/>
</dbReference>
<evidence type="ECO:0000256" key="2">
    <source>
        <dbReference type="ARBA" id="ARBA00023002"/>
    </source>
</evidence>
<keyword evidence="2" id="KW-0560">Oxidoreductase</keyword>
<evidence type="ECO:0000256" key="1">
    <source>
        <dbReference type="ARBA" id="ARBA00006484"/>
    </source>
</evidence>
<comment type="similarity">
    <text evidence="1">Belongs to the short-chain dehydrogenases/reductases (SDR) family.</text>
</comment>
<reference evidence="5 6" key="1">
    <citation type="submission" date="2024-01" db="EMBL/GenBank/DDBJ databases">
        <title>Genome assemblies of Stephania.</title>
        <authorList>
            <person name="Yang L."/>
        </authorList>
    </citation>
    <scope>NUCLEOTIDE SEQUENCE [LARGE SCALE GENOMIC DNA]</scope>
    <source>
        <strain evidence="5">JXDWG</strain>
        <tissue evidence="5">Leaf</tissue>
    </source>
</reference>
<evidence type="ECO:0000256" key="3">
    <source>
        <dbReference type="ARBA" id="ARBA00066949"/>
    </source>
</evidence>
<dbReference type="Proteomes" id="UP001419268">
    <property type="component" value="Unassembled WGS sequence"/>
</dbReference>
<evidence type="ECO:0000313" key="6">
    <source>
        <dbReference type="Proteomes" id="UP001419268"/>
    </source>
</evidence>
<dbReference type="InterPro" id="IPR002347">
    <property type="entry name" value="SDR_fam"/>
</dbReference>
<dbReference type="PANTHER" id="PTHR43180">
    <property type="entry name" value="3-OXOACYL-(ACYL-CARRIER-PROTEIN) REDUCTASE (AFU_ORTHOLOGUE AFUA_6G11210)"/>
    <property type="match status" value="1"/>
</dbReference>
<dbReference type="InterPro" id="IPR036291">
    <property type="entry name" value="NAD(P)-bd_dom_sf"/>
</dbReference>
<name>A0AAP0J2B7_9MAGN</name>
<evidence type="ECO:0000313" key="5">
    <source>
        <dbReference type="EMBL" id="KAK9126267.1"/>
    </source>
</evidence>
<evidence type="ECO:0000256" key="4">
    <source>
        <dbReference type="ARBA" id="ARBA00071098"/>
    </source>
</evidence>
<accession>A0AAP0J2B7</accession>
<dbReference type="Gene3D" id="3.40.50.720">
    <property type="entry name" value="NAD(P)-binding Rossmann-like Domain"/>
    <property type="match status" value="1"/>
</dbReference>
<organism evidence="5 6">
    <name type="scientific">Stephania cephalantha</name>
    <dbReference type="NCBI Taxonomy" id="152367"/>
    <lineage>
        <taxon>Eukaryota</taxon>
        <taxon>Viridiplantae</taxon>
        <taxon>Streptophyta</taxon>
        <taxon>Embryophyta</taxon>
        <taxon>Tracheophyta</taxon>
        <taxon>Spermatophyta</taxon>
        <taxon>Magnoliopsida</taxon>
        <taxon>Ranunculales</taxon>
        <taxon>Menispermaceae</taxon>
        <taxon>Menispermoideae</taxon>
        <taxon>Cissampelideae</taxon>
        <taxon>Stephania</taxon>
    </lineage>
</organism>
<keyword evidence="6" id="KW-1185">Reference proteome</keyword>
<sequence>MASASSSLPSSAASKRLEGKVAIITGGARGIGECTARLFRNHGAKVIIADIRDELGTVVAQDIGATYIHCDITNESDMTNLVNTTISLHGKLDIMFNNAGIVDSSMKPSILDYDTTDFKKIIDVNILGPFLGTKHAARVMIPKRSGCIISTASCASVTGGLSSHAYTCSKFAVVGLVKNTAVELGKYGIRVNSISPHIILTELVKEFLKVDEEGMKKYYTHFGGKPLTTQHIADAALYLASDDGGYVSGHNLVVDGGYTTGSYNFGLF</sequence>
<proteinExistence type="inferred from homology"/>
<dbReference type="EMBL" id="JBBNAG010000006">
    <property type="protein sequence ID" value="KAK9126267.1"/>
    <property type="molecule type" value="Genomic_DNA"/>
</dbReference>
<dbReference type="EC" id="1.1.1.331" evidence="3"/>
<dbReference type="NCBIfam" id="NF005559">
    <property type="entry name" value="PRK07231.1"/>
    <property type="match status" value="1"/>
</dbReference>
<gene>
    <name evidence="5" type="ORF">Scep_015113</name>
</gene>
<dbReference type="PROSITE" id="PS00061">
    <property type="entry name" value="ADH_SHORT"/>
    <property type="match status" value="1"/>
</dbReference>
<dbReference type="GO" id="GO:0120529">
    <property type="term" value="F:secoisolariciresinol dehydrogenase activity"/>
    <property type="evidence" value="ECO:0007669"/>
    <property type="project" value="UniProtKB-EC"/>
</dbReference>
<comment type="caution">
    <text evidence="5">The sequence shown here is derived from an EMBL/GenBank/DDBJ whole genome shotgun (WGS) entry which is preliminary data.</text>
</comment>
<dbReference type="FunFam" id="3.40.50.720:FF:000084">
    <property type="entry name" value="Short-chain dehydrogenase reductase"/>
    <property type="match status" value="1"/>
</dbReference>
<dbReference type="PRINTS" id="PR00081">
    <property type="entry name" value="GDHRDH"/>
</dbReference>
<protein>
    <recommendedName>
        <fullName evidence="4">Secoisolariciresinol dehydrogenase</fullName>
        <ecNumber evidence="3">1.1.1.331</ecNumber>
    </recommendedName>
</protein>
<dbReference type="SUPFAM" id="SSF51735">
    <property type="entry name" value="NAD(P)-binding Rossmann-fold domains"/>
    <property type="match status" value="1"/>
</dbReference>
<dbReference type="AlphaFoldDB" id="A0AAP0J2B7"/>